<dbReference type="RefSeq" id="WP_199030489.1">
    <property type="nucleotide sequence ID" value="NZ_CATZLL010000011.1"/>
</dbReference>
<keyword evidence="2" id="KW-1185">Reference proteome</keyword>
<evidence type="ECO:0000313" key="2">
    <source>
        <dbReference type="Proteomes" id="UP001189757"/>
    </source>
</evidence>
<organism evidence="1 2">
    <name type="scientific">Ralstonia flaminis</name>
    <dbReference type="NCBI Taxonomy" id="3058597"/>
    <lineage>
        <taxon>Bacteria</taxon>
        <taxon>Pseudomonadati</taxon>
        <taxon>Pseudomonadota</taxon>
        <taxon>Betaproteobacteria</taxon>
        <taxon>Burkholderiales</taxon>
        <taxon>Burkholderiaceae</taxon>
        <taxon>Ralstonia</taxon>
    </lineage>
</organism>
<name>A0ABM9K721_9RALS</name>
<evidence type="ECO:0000313" key="1">
    <source>
        <dbReference type="EMBL" id="CAJ0818021.1"/>
    </source>
</evidence>
<sequence>MQQPSDMACNLVGAAMRDMGRTAEFLIEAQIEISRLRLKIAEAALEDMHELEHELGSAHDWTSLAATQSIFMKMQSSHSANALKSWVDFVNNLQAAYLRQLTDWTDQVQHAQGQTSSAQMFQASADSLRTFFDSFNLVGAPDSEAKKKVMPRTVVEKTASPQAA</sequence>
<comment type="caution">
    <text evidence="1">The sequence shown here is derived from an EMBL/GenBank/DDBJ whole genome shotgun (WGS) entry which is preliminary data.</text>
</comment>
<evidence type="ECO:0008006" key="3">
    <source>
        <dbReference type="Google" id="ProtNLM"/>
    </source>
</evidence>
<reference evidence="1 2" key="1">
    <citation type="submission" date="2023-07" db="EMBL/GenBank/DDBJ databases">
        <authorList>
            <person name="Peeters C."/>
        </authorList>
    </citation>
    <scope>NUCLEOTIDE SEQUENCE [LARGE SCALE GENOMIC DNA]</scope>
    <source>
        <strain evidence="1 2">LMG 18101</strain>
    </source>
</reference>
<proteinExistence type="predicted"/>
<accession>A0ABM9K721</accession>
<dbReference type="EMBL" id="CATZLL010000011">
    <property type="protein sequence ID" value="CAJ0818021.1"/>
    <property type="molecule type" value="Genomic_DNA"/>
</dbReference>
<dbReference type="Proteomes" id="UP001189757">
    <property type="component" value="Unassembled WGS sequence"/>
</dbReference>
<gene>
    <name evidence="1" type="ORF">LMG18101_03467</name>
</gene>
<protein>
    <recommendedName>
        <fullName evidence="3">Phasin domain-containing protein</fullName>
    </recommendedName>
</protein>